<dbReference type="AlphaFoldDB" id="A0A917HCX5"/>
<reference evidence="8" key="1">
    <citation type="journal article" date="2014" name="Int. J. Syst. Evol. Microbiol.">
        <title>Complete genome sequence of Corynebacterium casei LMG S-19264T (=DSM 44701T), isolated from a smear-ripened cheese.</title>
        <authorList>
            <consortium name="US DOE Joint Genome Institute (JGI-PGF)"/>
            <person name="Walter F."/>
            <person name="Albersmeier A."/>
            <person name="Kalinowski J."/>
            <person name="Ruckert C."/>
        </authorList>
    </citation>
    <scope>NUCLEOTIDE SEQUENCE</scope>
    <source>
        <strain evidence="8">CGMCC 1.12754</strain>
    </source>
</reference>
<feature type="binding site" evidence="6">
    <location>
        <position position="45"/>
    </location>
    <ligand>
        <name>FAD</name>
        <dbReference type="ChEBI" id="CHEBI:57692"/>
    </ligand>
</feature>
<dbReference type="GO" id="GO:0004324">
    <property type="term" value="F:ferredoxin-NADP+ reductase activity"/>
    <property type="evidence" value="ECO:0007669"/>
    <property type="project" value="UniProtKB-UniRule"/>
</dbReference>
<comment type="similarity">
    <text evidence="6">Belongs to the ferredoxin--NADP reductase type 2 family.</text>
</comment>
<proteinExistence type="inferred from homology"/>
<evidence type="ECO:0000313" key="8">
    <source>
        <dbReference type="EMBL" id="GGG75325.1"/>
    </source>
</evidence>
<evidence type="ECO:0000259" key="7">
    <source>
        <dbReference type="Pfam" id="PF07992"/>
    </source>
</evidence>
<feature type="binding site" evidence="6">
    <location>
        <position position="328"/>
    </location>
    <ligand>
        <name>FAD</name>
        <dbReference type="ChEBI" id="CHEBI:57692"/>
    </ligand>
</feature>
<dbReference type="InterPro" id="IPR022890">
    <property type="entry name" value="Fd--NADP_Rdtase_type_2"/>
</dbReference>
<comment type="subunit">
    <text evidence="1 6">Homodimer.</text>
</comment>
<protein>
    <recommendedName>
        <fullName evidence="6">Ferredoxin--NADP reductase</fullName>
        <shortName evidence="6">FNR</shortName>
        <shortName evidence="6">Fd-NADP(+) reductase</shortName>
        <ecNumber evidence="6">1.18.1.2</ecNumber>
    </recommendedName>
</protein>
<evidence type="ECO:0000256" key="1">
    <source>
        <dbReference type="ARBA" id="ARBA00011738"/>
    </source>
</evidence>
<dbReference type="PANTHER" id="PTHR48105">
    <property type="entry name" value="THIOREDOXIN REDUCTASE 1-RELATED-RELATED"/>
    <property type="match status" value="1"/>
</dbReference>
<evidence type="ECO:0000256" key="2">
    <source>
        <dbReference type="ARBA" id="ARBA00022630"/>
    </source>
</evidence>
<evidence type="ECO:0000256" key="6">
    <source>
        <dbReference type="HAMAP-Rule" id="MF_01685"/>
    </source>
</evidence>
<sequence length="337" mass="37050">MDKQLELYDVTIVGGGPVGLFTAFYSGMREMKTKIIEYLPFLGGKVSYFYPEKMIRDVGGIPSVSGDEFTEQLIEQAKTFDPTVVLGRQVTTLQQLDNGNFIIRTNDGEEHYSRTIILATGFGSLKTTKLDIPGADNYENGNLHYTVRNLEQFSGKRVVISGGGNSAIDWANELESIAEEVTLIYRKNTFSGIESNISKMKNSSVNVITPYKIVNLAGERENISSVLIENTEANDQKTISLDHLIVNHGFAIDLGDIAEWGCDMIDGTIKVDSTMQTSIPGIFAVGDIANYQNKLHLIAGGFNEGPIAINSAKLHIAPNEELKALFSTNMETFQENS</sequence>
<feature type="domain" description="FAD/NAD(P)-binding" evidence="7">
    <location>
        <begin position="8"/>
        <end position="299"/>
    </location>
</feature>
<dbReference type="GO" id="GO:0050660">
    <property type="term" value="F:flavin adenine dinucleotide binding"/>
    <property type="evidence" value="ECO:0007669"/>
    <property type="project" value="UniProtKB-UniRule"/>
</dbReference>
<dbReference type="PRINTS" id="PR00368">
    <property type="entry name" value="FADPNR"/>
</dbReference>
<keyword evidence="3 6" id="KW-0274">FAD</keyword>
<accession>A0A917HCX5</accession>
<dbReference type="Proteomes" id="UP000622860">
    <property type="component" value="Unassembled WGS sequence"/>
</dbReference>
<comment type="catalytic activity">
    <reaction evidence="6">
        <text>2 reduced [2Fe-2S]-[ferredoxin] + NADP(+) + H(+) = 2 oxidized [2Fe-2S]-[ferredoxin] + NADPH</text>
        <dbReference type="Rhea" id="RHEA:20125"/>
        <dbReference type="Rhea" id="RHEA-COMP:10000"/>
        <dbReference type="Rhea" id="RHEA-COMP:10001"/>
        <dbReference type="ChEBI" id="CHEBI:15378"/>
        <dbReference type="ChEBI" id="CHEBI:33737"/>
        <dbReference type="ChEBI" id="CHEBI:33738"/>
        <dbReference type="ChEBI" id="CHEBI:57783"/>
        <dbReference type="ChEBI" id="CHEBI:58349"/>
        <dbReference type="EC" id="1.18.1.2"/>
    </reaction>
</comment>
<comment type="caution">
    <text evidence="6">Lacks conserved residue(s) required for the propagation of feature annotation.</text>
</comment>
<dbReference type="Gene3D" id="3.50.50.60">
    <property type="entry name" value="FAD/NAD(P)-binding domain"/>
    <property type="match status" value="2"/>
</dbReference>
<name>A0A917HCX5_9BACI</name>
<dbReference type="RefSeq" id="WP_188455269.1">
    <property type="nucleotide sequence ID" value="NZ_BMFR01000007.1"/>
</dbReference>
<comment type="caution">
    <text evidence="8">The sequence shown here is derived from an EMBL/GenBank/DDBJ whole genome shotgun (WGS) entry which is preliminary data.</text>
</comment>
<feature type="binding site" evidence="6">
    <location>
        <position position="37"/>
    </location>
    <ligand>
        <name>FAD</name>
        <dbReference type="ChEBI" id="CHEBI:57692"/>
    </ligand>
</feature>
<dbReference type="HAMAP" id="MF_01685">
    <property type="entry name" value="FENR2"/>
    <property type="match status" value="1"/>
</dbReference>
<dbReference type="EMBL" id="BMFR01000007">
    <property type="protein sequence ID" value="GGG75325.1"/>
    <property type="molecule type" value="Genomic_DNA"/>
</dbReference>
<reference evidence="8" key="2">
    <citation type="submission" date="2020-09" db="EMBL/GenBank/DDBJ databases">
        <authorList>
            <person name="Sun Q."/>
            <person name="Zhou Y."/>
        </authorList>
    </citation>
    <scope>NUCLEOTIDE SEQUENCE</scope>
    <source>
        <strain evidence="8">CGMCC 1.12754</strain>
    </source>
</reference>
<feature type="binding site" evidence="6">
    <location>
        <position position="90"/>
    </location>
    <ligand>
        <name>FAD</name>
        <dbReference type="ChEBI" id="CHEBI:57692"/>
    </ligand>
</feature>
<keyword evidence="2 6" id="KW-0285">Flavoprotein</keyword>
<feature type="binding site" evidence="6">
    <location>
        <position position="50"/>
    </location>
    <ligand>
        <name>FAD</name>
        <dbReference type="ChEBI" id="CHEBI:57692"/>
    </ligand>
</feature>
<evidence type="ECO:0000256" key="3">
    <source>
        <dbReference type="ARBA" id="ARBA00022827"/>
    </source>
</evidence>
<organism evidence="8 9">
    <name type="scientific">Virgibacillus oceani</name>
    <dbReference type="NCBI Taxonomy" id="1479511"/>
    <lineage>
        <taxon>Bacteria</taxon>
        <taxon>Bacillati</taxon>
        <taxon>Bacillota</taxon>
        <taxon>Bacilli</taxon>
        <taxon>Bacillales</taxon>
        <taxon>Bacillaceae</taxon>
        <taxon>Virgibacillus</taxon>
    </lineage>
</organism>
<dbReference type="InterPro" id="IPR050097">
    <property type="entry name" value="Ferredoxin-NADP_redctase_2"/>
</dbReference>
<dbReference type="EC" id="1.18.1.2" evidence="6"/>
<dbReference type="Pfam" id="PF07992">
    <property type="entry name" value="Pyr_redox_2"/>
    <property type="match status" value="1"/>
</dbReference>
<dbReference type="InterPro" id="IPR023753">
    <property type="entry name" value="FAD/NAD-binding_dom"/>
</dbReference>
<keyword evidence="4 6" id="KW-0521">NADP</keyword>
<evidence type="ECO:0000256" key="5">
    <source>
        <dbReference type="ARBA" id="ARBA00023002"/>
    </source>
</evidence>
<keyword evidence="9" id="KW-1185">Reference proteome</keyword>
<dbReference type="GO" id="GO:0050661">
    <property type="term" value="F:NADP binding"/>
    <property type="evidence" value="ECO:0007669"/>
    <property type="project" value="UniProtKB-UniRule"/>
</dbReference>
<dbReference type="SUPFAM" id="SSF51905">
    <property type="entry name" value="FAD/NAD(P)-binding domain"/>
    <property type="match status" value="1"/>
</dbReference>
<gene>
    <name evidence="8" type="primary">ycgT</name>
    <name evidence="8" type="ORF">GCM10011398_20150</name>
</gene>
<keyword evidence="5 6" id="KW-0560">Oxidoreductase</keyword>
<dbReference type="InterPro" id="IPR036188">
    <property type="entry name" value="FAD/NAD-bd_sf"/>
</dbReference>
<feature type="binding site" evidence="6">
    <location>
        <position position="125"/>
    </location>
    <ligand>
        <name>FAD</name>
        <dbReference type="ChEBI" id="CHEBI:57692"/>
    </ligand>
</feature>
<evidence type="ECO:0000256" key="4">
    <source>
        <dbReference type="ARBA" id="ARBA00022857"/>
    </source>
</evidence>
<comment type="cofactor">
    <cofactor evidence="6">
        <name>FAD</name>
        <dbReference type="ChEBI" id="CHEBI:57692"/>
    </cofactor>
    <text evidence="6">Binds 1 FAD per subunit.</text>
</comment>
<evidence type="ECO:0000313" key="9">
    <source>
        <dbReference type="Proteomes" id="UP000622860"/>
    </source>
</evidence>
<feature type="binding site" evidence="6">
    <location>
        <position position="287"/>
    </location>
    <ligand>
        <name>FAD</name>
        <dbReference type="ChEBI" id="CHEBI:57692"/>
    </ligand>
</feature>
<dbReference type="PRINTS" id="PR00469">
    <property type="entry name" value="PNDRDTASEII"/>
</dbReference>